<feature type="compositionally biased region" description="Low complexity" evidence="1">
    <location>
        <begin position="286"/>
        <end position="295"/>
    </location>
</feature>
<keyword evidence="4" id="KW-1185">Reference proteome</keyword>
<evidence type="ECO:0000313" key="4">
    <source>
        <dbReference type="Proteomes" id="UP000700596"/>
    </source>
</evidence>
<organism evidence="3 4">
    <name type="scientific">Dendryphion nanum</name>
    <dbReference type="NCBI Taxonomy" id="256645"/>
    <lineage>
        <taxon>Eukaryota</taxon>
        <taxon>Fungi</taxon>
        <taxon>Dikarya</taxon>
        <taxon>Ascomycota</taxon>
        <taxon>Pezizomycotina</taxon>
        <taxon>Dothideomycetes</taxon>
        <taxon>Pleosporomycetidae</taxon>
        <taxon>Pleosporales</taxon>
        <taxon>Torulaceae</taxon>
        <taxon>Dendryphion</taxon>
    </lineage>
</organism>
<feature type="compositionally biased region" description="Acidic residues" evidence="1">
    <location>
        <begin position="339"/>
        <end position="350"/>
    </location>
</feature>
<evidence type="ECO:0000259" key="2">
    <source>
        <dbReference type="Pfam" id="PF09816"/>
    </source>
</evidence>
<dbReference type="AlphaFoldDB" id="A0A9P9E3C4"/>
<feature type="compositionally biased region" description="Low complexity" evidence="1">
    <location>
        <begin position="246"/>
        <end position="259"/>
    </location>
</feature>
<sequence>MASPSVEGRSINPREKGHFTLQLSDRIVNSDASLGAFSSVKFNHKPAQTSSDRITTLTSTSADAYALTLQDKDGGAKGDVFVFTGQKQIPKKQYVLLFDPASQKATLEPLSSTYTFNLTKKNRADVSSTYAKIYPRKPKDEPAPAPVETDDLFDVGAKGDDLSQDPEADNPFDFRHFLGKGKDKRGDESPFPMPNSPDSRAGTGSAANTPLVVARKPAAAVSSKPKPQPVPRPRKRRSPEAEPFMTKKAPAKKPQATPTVRVERRASTHPKAEATAPSKPGRKTATKAAAPASKFKSAEIVHSSDESDDDAEGEVVSSPPAPAPLRRSPEPVHHQPSDHDEDDEDEDDEGGFGGGGLEIEVPDERPAKPRHNALKSLGLGQNLGLGGLGYLKSPSNGPMSLASVANSAEGSPNPRFTPSKPRRHDHVDDDVIDFGTMDGLRGHDSDEEEEDEEAVYEEDAEEVDDRDVEPMDIGPPAQHQNNAPPSPTRKMSVSGLVVDDEDDDPFTKQMMMGFVGGGDSSEESEEE</sequence>
<feature type="compositionally biased region" description="Basic and acidic residues" evidence="1">
    <location>
        <begin position="172"/>
        <end position="188"/>
    </location>
</feature>
<evidence type="ECO:0000256" key="1">
    <source>
        <dbReference type="SAM" id="MobiDB-lite"/>
    </source>
</evidence>
<feature type="region of interest" description="Disordered" evidence="1">
    <location>
        <begin position="133"/>
        <end position="527"/>
    </location>
</feature>
<evidence type="ECO:0000313" key="3">
    <source>
        <dbReference type="EMBL" id="KAH7130133.1"/>
    </source>
</evidence>
<proteinExistence type="predicted"/>
<accession>A0A9P9E3C4</accession>
<dbReference type="Pfam" id="PF09816">
    <property type="entry name" value="EAF"/>
    <property type="match status" value="1"/>
</dbReference>
<gene>
    <name evidence="3" type="ORF">B0J11DRAFT_522507</name>
</gene>
<feature type="compositionally biased region" description="Acidic residues" evidence="1">
    <location>
        <begin position="445"/>
        <end position="467"/>
    </location>
</feature>
<dbReference type="EMBL" id="JAGMWT010000004">
    <property type="protein sequence ID" value="KAH7130133.1"/>
    <property type="molecule type" value="Genomic_DNA"/>
</dbReference>
<dbReference type="InterPro" id="IPR019194">
    <property type="entry name" value="Tscrpt_elong_fac_Eaf_N"/>
</dbReference>
<comment type="caution">
    <text evidence="3">The sequence shown here is derived from an EMBL/GenBank/DDBJ whole genome shotgun (WGS) entry which is preliminary data.</text>
</comment>
<feature type="compositionally biased region" description="Basic and acidic residues" evidence="1">
    <location>
        <begin position="261"/>
        <end position="272"/>
    </location>
</feature>
<reference evidence="3" key="1">
    <citation type="journal article" date="2021" name="Nat. Commun.">
        <title>Genetic determinants of endophytism in the Arabidopsis root mycobiome.</title>
        <authorList>
            <person name="Mesny F."/>
            <person name="Miyauchi S."/>
            <person name="Thiergart T."/>
            <person name="Pickel B."/>
            <person name="Atanasova L."/>
            <person name="Karlsson M."/>
            <person name="Huettel B."/>
            <person name="Barry K.W."/>
            <person name="Haridas S."/>
            <person name="Chen C."/>
            <person name="Bauer D."/>
            <person name="Andreopoulos W."/>
            <person name="Pangilinan J."/>
            <person name="LaButti K."/>
            <person name="Riley R."/>
            <person name="Lipzen A."/>
            <person name="Clum A."/>
            <person name="Drula E."/>
            <person name="Henrissat B."/>
            <person name="Kohler A."/>
            <person name="Grigoriev I.V."/>
            <person name="Martin F.M."/>
            <person name="Hacquard S."/>
        </authorList>
    </citation>
    <scope>NUCLEOTIDE SEQUENCE</scope>
    <source>
        <strain evidence="3">MPI-CAGE-CH-0243</strain>
    </source>
</reference>
<protein>
    <recommendedName>
        <fullName evidence="2">Transcription elongation factor Eaf N-terminal domain-containing protein</fullName>
    </recommendedName>
</protein>
<feature type="compositionally biased region" description="Polar residues" evidence="1">
    <location>
        <begin position="393"/>
        <end position="416"/>
    </location>
</feature>
<name>A0A9P9E3C4_9PLEO</name>
<feature type="compositionally biased region" description="Basic and acidic residues" evidence="1">
    <location>
        <begin position="296"/>
        <end position="305"/>
    </location>
</feature>
<dbReference type="Proteomes" id="UP000700596">
    <property type="component" value="Unassembled WGS sequence"/>
</dbReference>
<feature type="domain" description="Transcription elongation factor Eaf N-terminal" evidence="2">
    <location>
        <begin position="20"/>
        <end position="121"/>
    </location>
</feature>
<dbReference type="OrthoDB" id="125903at2759"/>
<feature type="compositionally biased region" description="Basic and acidic residues" evidence="1">
    <location>
        <begin position="327"/>
        <end position="338"/>
    </location>
</feature>